<gene>
    <name evidence="2" type="ORF">F2Y10_14835</name>
</gene>
<dbReference type="EMBL" id="VVXH01000020">
    <property type="protein sequence ID" value="KAA2375707.1"/>
    <property type="molecule type" value="Genomic_DNA"/>
</dbReference>
<organism evidence="2 3">
    <name type="scientific">Alistipes onderdonkii</name>
    <dbReference type="NCBI Taxonomy" id="328813"/>
    <lineage>
        <taxon>Bacteria</taxon>
        <taxon>Pseudomonadati</taxon>
        <taxon>Bacteroidota</taxon>
        <taxon>Bacteroidia</taxon>
        <taxon>Bacteroidales</taxon>
        <taxon>Rikenellaceae</taxon>
        <taxon>Alistipes</taxon>
    </lineage>
</organism>
<feature type="signal peptide" evidence="1">
    <location>
        <begin position="1"/>
        <end position="20"/>
    </location>
</feature>
<dbReference type="PROSITE" id="PS51257">
    <property type="entry name" value="PROKAR_LIPOPROTEIN"/>
    <property type="match status" value="1"/>
</dbReference>
<accession>A0A5B3GQC2</accession>
<keyword evidence="1" id="KW-0732">Signal</keyword>
<protein>
    <recommendedName>
        <fullName evidence="4">Lipocalin-like domain-containing protein</fullName>
    </recommendedName>
</protein>
<name>A0A5B3GQC2_9BACT</name>
<evidence type="ECO:0000256" key="1">
    <source>
        <dbReference type="SAM" id="SignalP"/>
    </source>
</evidence>
<proteinExistence type="predicted"/>
<reference evidence="2 3" key="1">
    <citation type="journal article" date="2019" name="Nat. Med.">
        <title>A library of human gut bacterial isolates paired with longitudinal multiomics data enables mechanistic microbiome research.</title>
        <authorList>
            <person name="Poyet M."/>
            <person name="Groussin M."/>
            <person name="Gibbons S.M."/>
            <person name="Avila-Pacheco J."/>
            <person name="Jiang X."/>
            <person name="Kearney S.M."/>
            <person name="Perrotta A.R."/>
            <person name="Berdy B."/>
            <person name="Zhao S."/>
            <person name="Lieberman T.D."/>
            <person name="Swanson P.K."/>
            <person name="Smith M."/>
            <person name="Roesemann S."/>
            <person name="Alexander J.E."/>
            <person name="Rich S.A."/>
            <person name="Livny J."/>
            <person name="Vlamakis H."/>
            <person name="Clish C."/>
            <person name="Bullock K."/>
            <person name="Deik A."/>
            <person name="Scott J."/>
            <person name="Pierce K.A."/>
            <person name="Xavier R.J."/>
            <person name="Alm E.J."/>
        </authorList>
    </citation>
    <scope>NUCLEOTIDE SEQUENCE [LARGE SCALE GENOMIC DNA]</scope>
    <source>
        <strain evidence="2 3">BIOML-A266</strain>
    </source>
</reference>
<dbReference type="Proteomes" id="UP000322940">
    <property type="component" value="Unassembled WGS sequence"/>
</dbReference>
<comment type="caution">
    <text evidence="2">The sequence shown here is derived from an EMBL/GenBank/DDBJ whole genome shotgun (WGS) entry which is preliminary data.</text>
</comment>
<feature type="chain" id="PRO_5024332221" description="Lipocalin-like domain-containing protein" evidence="1">
    <location>
        <begin position="21"/>
        <end position="154"/>
    </location>
</feature>
<dbReference type="AlphaFoldDB" id="A0A5B3GQC2"/>
<evidence type="ECO:0000313" key="2">
    <source>
        <dbReference type="EMBL" id="KAA2375707.1"/>
    </source>
</evidence>
<evidence type="ECO:0008006" key="4">
    <source>
        <dbReference type="Google" id="ProtNLM"/>
    </source>
</evidence>
<evidence type="ECO:0000313" key="3">
    <source>
        <dbReference type="Proteomes" id="UP000322940"/>
    </source>
</evidence>
<sequence>MRKTIYILFAILGMSLFAGCDDDKKDNNTPLAKQLVGEWRLTSWTSEAPQAFDAYIAFDGGSFTIYQKVESVRYQKYTGSYLLQDDILSGNYSDNTPWGSSYTVTADEANNTITLTSTINTSDVSVYTRATIPESVKNDAIDMQGVRAAFFRLL</sequence>
<dbReference type="RefSeq" id="WP_032135050.1">
    <property type="nucleotide sequence ID" value="NZ_AP031440.1"/>
</dbReference>